<dbReference type="Proteomes" id="UP000249610">
    <property type="component" value="Unassembled WGS sequence"/>
</dbReference>
<evidence type="ECO:0008006" key="3">
    <source>
        <dbReference type="Google" id="ProtNLM"/>
    </source>
</evidence>
<comment type="caution">
    <text evidence="1">The sequence shown here is derived from an EMBL/GenBank/DDBJ whole genome shotgun (WGS) entry which is preliminary data.</text>
</comment>
<evidence type="ECO:0000313" key="1">
    <source>
        <dbReference type="EMBL" id="RAI95107.1"/>
    </source>
</evidence>
<name>A0A327PUG2_9BACT</name>
<evidence type="ECO:0000313" key="2">
    <source>
        <dbReference type="Proteomes" id="UP000249610"/>
    </source>
</evidence>
<gene>
    <name evidence="1" type="ORF">LV83_00358</name>
</gene>
<keyword evidence="2" id="KW-1185">Reference proteome</keyword>
<organism evidence="1 2">
    <name type="scientific">Algoriphagus yeomjeoni</name>
    <dbReference type="NCBI Taxonomy" id="291403"/>
    <lineage>
        <taxon>Bacteria</taxon>
        <taxon>Pseudomonadati</taxon>
        <taxon>Bacteroidota</taxon>
        <taxon>Cytophagia</taxon>
        <taxon>Cytophagales</taxon>
        <taxon>Cyclobacteriaceae</taxon>
        <taxon>Algoriphagus</taxon>
    </lineage>
</organism>
<proteinExistence type="predicted"/>
<dbReference type="AlphaFoldDB" id="A0A327PUG2"/>
<protein>
    <recommendedName>
        <fullName evidence="3">ParE-like toxin of type II ParDE toxin-antitoxin system</fullName>
    </recommendedName>
</protein>
<accession>A0A327PUG2</accession>
<sequence length="62" mass="7514">MTFEVLLEPSAKEDIQQAIYFYEEKKKGLGKKFELELHHYFQLLETNPFFQIRYDSVRCLPL</sequence>
<reference evidence="1 2" key="1">
    <citation type="submission" date="2018-06" db="EMBL/GenBank/DDBJ databases">
        <title>Genomic Encyclopedia of Archaeal and Bacterial Type Strains, Phase II (KMG-II): from individual species to whole genera.</title>
        <authorList>
            <person name="Goeker M."/>
        </authorList>
    </citation>
    <scope>NUCLEOTIDE SEQUENCE [LARGE SCALE GENOMIC DNA]</scope>
    <source>
        <strain evidence="1 2">DSM 23446</strain>
    </source>
</reference>
<dbReference type="EMBL" id="QLLK01000001">
    <property type="protein sequence ID" value="RAI95107.1"/>
    <property type="molecule type" value="Genomic_DNA"/>
</dbReference>